<name>A0ABD2WJ82_9HYME</name>
<accession>A0ABD2WJ82</accession>
<feature type="domain" description="Reverse transcriptase" evidence="1">
    <location>
        <begin position="1"/>
        <end position="152"/>
    </location>
</feature>
<evidence type="ECO:0000313" key="3">
    <source>
        <dbReference type="Proteomes" id="UP001627154"/>
    </source>
</evidence>
<dbReference type="AlphaFoldDB" id="A0ABD2WJ82"/>
<keyword evidence="3" id="KW-1185">Reference proteome</keyword>
<dbReference type="InterPro" id="IPR000477">
    <property type="entry name" value="RT_dom"/>
</dbReference>
<gene>
    <name evidence="2" type="ORF">TKK_012603</name>
</gene>
<dbReference type="PANTHER" id="PTHR19446">
    <property type="entry name" value="REVERSE TRANSCRIPTASES"/>
    <property type="match status" value="1"/>
</dbReference>
<dbReference type="Proteomes" id="UP001627154">
    <property type="component" value="Unassembled WGS sequence"/>
</dbReference>
<sequence length="152" mass="17142">MTWNPLIIVHCTCSDTAGKILKTIIVGRLEVHTEGPAGLVGPQYSFRKRRSSIDAIQTVLSTTRSAISGKRWHRDTKEYFAIITLDVRNAFNSAWWNKIFIVLSQMEVPAYLLRIVTSYFCDRELEFITDDGAETYDVTADMPQGSVLGPIL</sequence>
<dbReference type="PROSITE" id="PS50878">
    <property type="entry name" value="RT_POL"/>
    <property type="match status" value="1"/>
</dbReference>
<comment type="caution">
    <text evidence="2">The sequence shown here is derived from an EMBL/GenBank/DDBJ whole genome shotgun (WGS) entry which is preliminary data.</text>
</comment>
<organism evidence="2 3">
    <name type="scientific">Trichogramma kaykai</name>
    <dbReference type="NCBI Taxonomy" id="54128"/>
    <lineage>
        <taxon>Eukaryota</taxon>
        <taxon>Metazoa</taxon>
        <taxon>Ecdysozoa</taxon>
        <taxon>Arthropoda</taxon>
        <taxon>Hexapoda</taxon>
        <taxon>Insecta</taxon>
        <taxon>Pterygota</taxon>
        <taxon>Neoptera</taxon>
        <taxon>Endopterygota</taxon>
        <taxon>Hymenoptera</taxon>
        <taxon>Apocrita</taxon>
        <taxon>Proctotrupomorpha</taxon>
        <taxon>Chalcidoidea</taxon>
        <taxon>Trichogrammatidae</taxon>
        <taxon>Trichogramma</taxon>
    </lineage>
</organism>
<evidence type="ECO:0000313" key="2">
    <source>
        <dbReference type="EMBL" id="KAL3392898.1"/>
    </source>
</evidence>
<protein>
    <recommendedName>
        <fullName evidence="1">Reverse transcriptase domain-containing protein</fullName>
    </recommendedName>
</protein>
<reference evidence="2 3" key="1">
    <citation type="journal article" date="2024" name="bioRxiv">
        <title>A reference genome for Trichogramma kaykai: A tiny desert-dwelling parasitoid wasp with competing sex-ratio distorters.</title>
        <authorList>
            <person name="Culotta J."/>
            <person name="Lindsey A.R."/>
        </authorList>
    </citation>
    <scope>NUCLEOTIDE SEQUENCE [LARGE SCALE GENOMIC DNA]</scope>
    <source>
        <strain evidence="2 3">KSX58</strain>
    </source>
</reference>
<dbReference type="EMBL" id="JBJJXI010000101">
    <property type="protein sequence ID" value="KAL3392898.1"/>
    <property type="molecule type" value="Genomic_DNA"/>
</dbReference>
<dbReference type="Pfam" id="PF00078">
    <property type="entry name" value="RVT_1"/>
    <property type="match status" value="1"/>
</dbReference>
<evidence type="ECO:0000259" key="1">
    <source>
        <dbReference type="PROSITE" id="PS50878"/>
    </source>
</evidence>
<proteinExistence type="predicted"/>